<evidence type="ECO:0000256" key="1">
    <source>
        <dbReference type="SAM" id="SignalP"/>
    </source>
</evidence>
<dbReference type="Pfam" id="PF19499">
    <property type="entry name" value="DUF6034"/>
    <property type="match status" value="1"/>
</dbReference>
<feature type="chain" id="PRO_5039257089" description="Lipoprotein" evidence="1">
    <location>
        <begin position="33"/>
        <end position="435"/>
    </location>
</feature>
<feature type="signal peptide" evidence="1">
    <location>
        <begin position="1"/>
        <end position="32"/>
    </location>
</feature>
<dbReference type="AlphaFoldDB" id="A0A9D1STN1"/>
<dbReference type="InterPro" id="IPR046098">
    <property type="entry name" value="DUF6034"/>
</dbReference>
<keyword evidence="1" id="KW-0732">Signal</keyword>
<gene>
    <name evidence="2" type="ORF">IAD24_04610</name>
</gene>
<dbReference type="EMBL" id="DVNZ01000143">
    <property type="protein sequence ID" value="HIU94422.1"/>
    <property type="molecule type" value="Genomic_DNA"/>
</dbReference>
<reference evidence="2" key="2">
    <citation type="journal article" date="2021" name="PeerJ">
        <title>Extensive microbial diversity within the chicken gut microbiome revealed by metagenomics and culture.</title>
        <authorList>
            <person name="Gilroy R."/>
            <person name="Ravi A."/>
            <person name="Getino M."/>
            <person name="Pursley I."/>
            <person name="Horton D.L."/>
            <person name="Alikhan N.F."/>
            <person name="Baker D."/>
            <person name="Gharbi K."/>
            <person name="Hall N."/>
            <person name="Watson M."/>
            <person name="Adriaenssens E.M."/>
            <person name="Foster-Nyarko E."/>
            <person name="Jarju S."/>
            <person name="Secka A."/>
            <person name="Antonio M."/>
            <person name="Oren A."/>
            <person name="Chaudhuri R.R."/>
            <person name="La Ragione R."/>
            <person name="Hildebrand F."/>
            <person name="Pallen M.J."/>
        </authorList>
    </citation>
    <scope>NUCLEOTIDE SEQUENCE</scope>
    <source>
        <strain evidence="2">ChiGjej2B2-16831</strain>
    </source>
</reference>
<dbReference type="PROSITE" id="PS51257">
    <property type="entry name" value="PROKAR_LIPOPROTEIN"/>
    <property type="match status" value="1"/>
</dbReference>
<dbReference type="Proteomes" id="UP000824128">
    <property type="component" value="Unassembled WGS sequence"/>
</dbReference>
<sequence>MKRSQQQGTRRRGAGLWGRALPALLAAALACAACQPSPPGDIVPQKDQQAMLEQAASGSAAGGTDAPETLTVDISRDGGALRIHGTAQVAVLGDGHFPVLRVSPGEFDQALVDRAIDALLPGAALYDVVTVQTKDDIAAQIEQLQLDKPYYEEAGALDSYEQALAQLQQLLADAPEAAPAQRSDCRLRTMYEQATGAAFPYTGLSVGDAAQAGQRARYLTVANDTAQQEMYVTEYPDGGAAYTPATRGALLSYYDDREGKISGRVQRGSVLVTGEAAVPEAAAGILETTPQQAEQAAAALLDALGVEAEIFDVLLVASSVIREDGSFSDAPDAYHYRVCCTPSNGGAPNLYFRKTLLRGGDSFADIWGQWVYEQITVELDDAGVIRFNWSGPTRVEETWGCRRAAVRRKVGPHARGGNARRGGAAAALFRDQRPA</sequence>
<proteinExistence type="predicted"/>
<name>A0A9D1STN1_9FIRM</name>
<accession>A0A9D1STN1</accession>
<organism evidence="2 3">
    <name type="scientific">Candidatus Aphodomorpha intestinavium</name>
    <dbReference type="NCBI Taxonomy" id="2840672"/>
    <lineage>
        <taxon>Bacteria</taxon>
        <taxon>Bacillati</taxon>
        <taxon>Bacillota</taxon>
        <taxon>Clostridia</taxon>
        <taxon>Eubacteriales</taxon>
        <taxon>Candidatus Aphodomorpha</taxon>
    </lineage>
</organism>
<protein>
    <recommendedName>
        <fullName evidence="4">Lipoprotein</fullName>
    </recommendedName>
</protein>
<reference evidence="2" key="1">
    <citation type="submission" date="2020-10" db="EMBL/GenBank/DDBJ databases">
        <authorList>
            <person name="Gilroy R."/>
        </authorList>
    </citation>
    <scope>NUCLEOTIDE SEQUENCE</scope>
    <source>
        <strain evidence="2">ChiGjej2B2-16831</strain>
    </source>
</reference>
<evidence type="ECO:0000313" key="3">
    <source>
        <dbReference type="Proteomes" id="UP000824128"/>
    </source>
</evidence>
<evidence type="ECO:0000313" key="2">
    <source>
        <dbReference type="EMBL" id="HIU94422.1"/>
    </source>
</evidence>
<evidence type="ECO:0008006" key="4">
    <source>
        <dbReference type="Google" id="ProtNLM"/>
    </source>
</evidence>
<comment type="caution">
    <text evidence="2">The sequence shown here is derived from an EMBL/GenBank/DDBJ whole genome shotgun (WGS) entry which is preliminary data.</text>
</comment>